<proteinExistence type="predicted"/>
<name>A0A382BZZ4_9ZZZZ</name>
<sequence length="197" mass="22663">MKIIADLFKKMNNKRKIFLQTISYCTFACFLTNTSISNAEVEVEHDSISAGTTAMQFYTSNTEEEILPSGRIRIFVDKNHMKSIVVGKQDCSIMRSETDTYGFGFKIGGLLYGMGPEVYYGHSSGINWNWGTQLMVAEFQELCTRFNTGRLSQEEYSEEVYGIINRSRNYTKELEKRLKKKKDALFQEIDEWNSPSS</sequence>
<evidence type="ECO:0000313" key="1">
    <source>
        <dbReference type="EMBL" id="SVB19112.1"/>
    </source>
</evidence>
<dbReference type="AlphaFoldDB" id="A0A382BZZ4"/>
<protein>
    <submittedName>
        <fullName evidence="1">Uncharacterized protein</fullName>
    </submittedName>
</protein>
<accession>A0A382BZZ4</accession>
<gene>
    <name evidence="1" type="ORF">METZ01_LOCUS171966</name>
</gene>
<reference evidence="1" key="1">
    <citation type="submission" date="2018-05" db="EMBL/GenBank/DDBJ databases">
        <authorList>
            <person name="Lanie J.A."/>
            <person name="Ng W.-L."/>
            <person name="Kazmierczak K.M."/>
            <person name="Andrzejewski T.M."/>
            <person name="Davidsen T.M."/>
            <person name="Wayne K.J."/>
            <person name="Tettelin H."/>
            <person name="Glass J.I."/>
            <person name="Rusch D."/>
            <person name="Podicherti R."/>
            <person name="Tsui H.-C.T."/>
            <person name="Winkler M.E."/>
        </authorList>
    </citation>
    <scope>NUCLEOTIDE SEQUENCE</scope>
</reference>
<organism evidence="1">
    <name type="scientific">marine metagenome</name>
    <dbReference type="NCBI Taxonomy" id="408172"/>
    <lineage>
        <taxon>unclassified sequences</taxon>
        <taxon>metagenomes</taxon>
        <taxon>ecological metagenomes</taxon>
    </lineage>
</organism>
<dbReference type="EMBL" id="UINC01032068">
    <property type="protein sequence ID" value="SVB19112.1"/>
    <property type="molecule type" value="Genomic_DNA"/>
</dbReference>